<dbReference type="InterPro" id="IPR035906">
    <property type="entry name" value="MetI-like_sf"/>
</dbReference>
<dbReference type="GO" id="GO:0005886">
    <property type="term" value="C:plasma membrane"/>
    <property type="evidence" value="ECO:0007669"/>
    <property type="project" value="UniProtKB-SubCell"/>
</dbReference>
<organism evidence="9 10">
    <name type="scientific">Aquibium carbonis</name>
    <dbReference type="NCBI Taxonomy" id="2495581"/>
    <lineage>
        <taxon>Bacteria</taxon>
        <taxon>Pseudomonadati</taxon>
        <taxon>Pseudomonadota</taxon>
        <taxon>Alphaproteobacteria</taxon>
        <taxon>Hyphomicrobiales</taxon>
        <taxon>Phyllobacteriaceae</taxon>
        <taxon>Aquibium</taxon>
    </lineage>
</organism>
<evidence type="ECO:0000256" key="2">
    <source>
        <dbReference type="ARBA" id="ARBA00022448"/>
    </source>
</evidence>
<dbReference type="PANTHER" id="PTHR30151:SF38">
    <property type="entry name" value="ALIPHATIC SULFONATES TRANSPORT PERMEASE PROTEIN SSUC-RELATED"/>
    <property type="match status" value="1"/>
</dbReference>
<dbReference type="Pfam" id="PF00528">
    <property type="entry name" value="BPD_transp_1"/>
    <property type="match status" value="1"/>
</dbReference>
<dbReference type="Proteomes" id="UP000278398">
    <property type="component" value="Unassembled WGS sequence"/>
</dbReference>
<evidence type="ECO:0000313" key="10">
    <source>
        <dbReference type="Proteomes" id="UP000278398"/>
    </source>
</evidence>
<feature type="transmembrane region" description="Helical" evidence="7">
    <location>
        <begin position="58"/>
        <end position="82"/>
    </location>
</feature>
<gene>
    <name evidence="9" type="ORF">EJC49_24340</name>
</gene>
<evidence type="ECO:0000256" key="7">
    <source>
        <dbReference type="RuleBase" id="RU363032"/>
    </source>
</evidence>
<accession>A0A3R9XZX9</accession>
<protein>
    <submittedName>
        <fullName evidence="9">ABC transporter permease</fullName>
    </submittedName>
</protein>
<evidence type="ECO:0000256" key="5">
    <source>
        <dbReference type="ARBA" id="ARBA00022989"/>
    </source>
</evidence>
<comment type="caution">
    <text evidence="9">The sequence shown here is derived from an EMBL/GenBank/DDBJ whole genome shotgun (WGS) entry which is preliminary data.</text>
</comment>
<keyword evidence="4 7" id="KW-0812">Transmembrane</keyword>
<dbReference type="CDD" id="cd06261">
    <property type="entry name" value="TM_PBP2"/>
    <property type="match status" value="1"/>
</dbReference>
<dbReference type="Gene3D" id="1.10.3720.10">
    <property type="entry name" value="MetI-like"/>
    <property type="match status" value="1"/>
</dbReference>
<dbReference type="RefSeq" id="WP_126702522.1">
    <property type="nucleotide sequence ID" value="NZ_RWKW01000134.1"/>
</dbReference>
<dbReference type="PANTHER" id="PTHR30151">
    <property type="entry name" value="ALKANE SULFONATE ABC TRANSPORTER-RELATED, MEMBRANE SUBUNIT"/>
    <property type="match status" value="1"/>
</dbReference>
<keyword evidence="6 7" id="KW-0472">Membrane</keyword>
<evidence type="ECO:0000256" key="4">
    <source>
        <dbReference type="ARBA" id="ARBA00022692"/>
    </source>
</evidence>
<feature type="transmembrane region" description="Helical" evidence="7">
    <location>
        <begin position="94"/>
        <end position="114"/>
    </location>
</feature>
<keyword evidence="2 7" id="KW-0813">Transport</keyword>
<proteinExistence type="inferred from homology"/>
<dbReference type="GO" id="GO:0055085">
    <property type="term" value="P:transmembrane transport"/>
    <property type="evidence" value="ECO:0007669"/>
    <property type="project" value="InterPro"/>
</dbReference>
<comment type="subcellular location">
    <subcellularLocation>
        <location evidence="1 7">Cell membrane</location>
        <topology evidence="1 7">Multi-pass membrane protein</topology>
    </subcellularLocation>
</comment>
<evidence type="ECO:0000313" key="9">
    <source>
        <dbReference type="EMBL" id="RST80940.1"/>
    </source>
</evidence>
<dbReference type="OrthoDB" id="8443696at2"/>
<feature type="domain" description="ABC transmembrane type-1" evidence="8">
    <location>
        <begin position="56"/>
        <end position="236"/>
    </location>
</feature>
<dbReference type="PROSITE" id="PS50928">
    <property type="entry name" value="ABC_TM1"/>
    <property type="match status" value="1"/>
</dbReference>
<evidence type="ECO:0000259" key="8">
    <source>
        <dbReference type="PROSITE" id="PS50928"/>
    </source>
</evidence>
<evidence type="ECO:0000256" key="3">
    <source>
        <dbReference type="ARBA" id="ARBA00022475"/>
    </source>
</evidence>
<keyword evidence="10" id="KW-1185">Reference proteome</keyword>
<evidence type="ECO:0000256" key="1">
    <source>
        <dbReference type="ARBA" id="ARBA00004651"/>
    </source>
</evidence>
<comment type="similarity">
    <text evidence="7">Belongs to the binding-protein-dependent transport system permease family.</text>
</comment>
<reference evidence="9 10" key="1">
    <citation type="submission" date="2018-12" db="EMBL/GenBank/DDBJ databases">
        <title>Mesorhizobium carbonis sp. nov., isolated from coal mine water.</title>
        <authorList>
            <person name="Xin W."/>
            <person name="Xu Z."/>
            <person name="Xiang F."/>
            <person name="Zhang J."/>
            <person name="Xi L."/>
            <person name="Liu J."/>
        </authorList>
    </citation>
    <scope>NUCLEOTIDE SEQUENCE [LARGE SCALE GENOMIC DNA]</scope>
    <source>
        <strain evidence="9 10">B2.3</strain>
    </source>
</reference>
<keyword evidence="5 7" id="KW-1133">Transmembrane helix</keyword>
<keyword evidence="3" id="KW-1003">Cell membrane</keyword>
<evidence type="ECO:0000256" key="6">
    <source>
        <dbReference type="ARBA" id="ARBA00023136"/>
    </source>
</evidence>
<dbReference type="EMBL" id="RWKW01000134">
    <property type="protein sequence ID" value="RST80940.1"/>
    <property type="molecule type" value="Genomic_DNA"/>
</dbReference>
<name>A0A3R9XZX9_9HYPH</name>
<dbReference type="SUPFAM" id="SSF161098">
    <property type="entry name" value="MetI-like"/>
    <property type="match status" value="1"/>
</dbReference>
<sequence>MTRGLPLLWSVVSLLGLLGLWWVLALGADPRVFPAPPAVLEALLREAASGDLARHLGATLARVAAAFVLALTIGSAIGIALGMNHGLDRLFDPWVVLFLNLPALVVIVLAYVWFGLNEVAAIGAVAVNKIPNVVVTLREGARALDRSYAELARVYRFSFASRMRDVVLPQLQPFFAAASRSGIALIWKIVLVVELLGRSNGVGFQIHLHFQLFDVATILAYALAFVAVMLLVETLLLRPYDRYATRWRAPHA</sequence>
<dbReference type="InterPro" id="IPR000515">
    <property type="entry name" value="MetI-like"/>
</dbReference>
<dbReference type="AlphaFoldDB" id="A0A3R9XZX9"/>
<feature type="transmembrane region" description="Helical" evidence="7">
    <location>
        <begin position="208"/>
        <end position="232"/>
    </location>
</feature>